<keyword evidence="7 8" id="KW-0472">Membrane</keyword>
<dbReference type="EMBL" id="JAEANY010000001">
    <property type="protein sequence ID" value="MBH5321743.1"/>
    <property type="molecule type" value="Genomic_DNA"/>
</dbReference>
<sequence>MATGDTDKEASDVSKEEAAGLANMSPPVALCALYLTAITIGTLLLSMPFAQSQPVDLGDAFFTSVSATTVTGLTVVATGESYTLFGEAVIAVLMQVGGLGLIVFAYPLIAFLNENDGGAKVSLLQTELGRPNVRGIGKIARKVILVALIVQTVGAAILALHWVPQEGWYGVWRSVFHSIAAFNNAGFDLQGNSFQDYTDLPQVTLPLAALFIMGGLGWLVLLELGNLRSGKGLSVHSRLMLASTLVLLAAGMLMFAATEWSNPATLGGLADDGERLVAALFQSATTRTAGFATLDFGAMRQETGFASTVLMFIGAGVGSTGGGVKVTTAAIVLLATIAFFRHHREPSVFGHTITREKLFAALAALCASGMIVVTGVFALMLTQDAGFEALMFEAVSAFGTVGLSQGATGALDRVGQAIVMALMFAGRVSPLFLAYFLMAPKHAPDCEGSAHIHIG</sequence>
<gene>
    <name evidence="9" type="ORF">I5L03_03980</name>
</gene>
<evidence type="ECO:0000256" key="4">
    <source>
        <dbReference type="ARBA" id="ARBA00022692"/>
    </source>
</evidence>
<proteinExistence type="predicted"/>
<comment type="subcellular location">
    <subcellularLocation>
        <location evidence="1">Cell membrane</location>
        <topology evidence="1">Multi-pass membrane protein</topology>
    </subcellularLocation>
</comment>
<evidence type="ECO:0000256" key="8">
    <source>
        <dbReference type="SAM" id="Phobius"/>
    </source>
</evidence>
<keyword evidence="2" id="KW-0813">Transport</keyword>
<keyword evidence="4 8" id="KW-0812">Transmembrane</keyword>
<evidence type="ECO:0000256" key="7">
    <source>
        <dbReference type="ARBA" id="ARBA00023136"/>
    </source>
</evidence>
<organism evidence="9 10">
    <name type="scientific">Aurantiacibacter sediminis</name>
    <dbReference type="NCBI Taxonomy" id="2793064"/>
    <lineage>
        <taxon>Bacteria</taxon>
        <taxon>Pseudomonadati</taxon>
        <taxon>Pseudomonadota</taxon>
        <taxon>Alphaproteobacteria</taxon>
        <taxon>Sphingomonadales</taxon>
        <taxon>Erythrobacteraceae</taxon>
        <taxon>Aurantiacibacter</taxon>
    </lineage>
</organism>
<dbReference type="PANTHER" id="PTHR32024:SF1">
    <property type="entry name" value="KTR SYSTEM POTASSIUM UPTAKE PROTEIN B"/>
    <property type="match status" value="1"/>
</dbReference>
<accession>A0ABS0N192</accession>
<evidence type="ECO:0000256" key="5">
    <source>
        <dbReference type="ARBA" id="ARBA00022989"/>
    </source>
</evidence>
<dbReference type="Pfam" id="PF02386">
    <property type="entry name" value="TrkH"/>
    <property type="match status" value="1"/>
</dbReference>
<feature type="transmembrane region" description="Helical" evidence="8">
    <location>
        <begin position="358"/>
        <end position="381"/>
    </location>
</feature>
<keyword evidence="5 8" id="KW-1133">Transmembrane helix</keyword>
<keyword evidence="6" id="KW-0406">Ion transport</keyword>
<evidence type="ECO:0000313" key="10">
    <source>
        <dbReference type="Proteomes" id="UP000602442"/>
    </source>
</evidence>
<evidence type="ECO:0000313" key="9">
    <source>
        <dbReference type="EMBL" id="MBH5321743.1"/>
    </source>
</evidence>
<feature type="transmembrane region" description="Helical" evidence="8">
    <location>
        <begin position="57"/>
        <end position="77"/>
    </location>
</feature>
<evidence type="ECO:0000256" key="3">
    <source>
        <dbReference type="ARBA" id="ARBA00022475"/>
    </source>
</evidence>
<feature type="transmembrane region" description="Helical" evidence="8">
    <location>
        <begin position="239"/>
        <end position="257"/>
    </location>
</feature>
<dbReference type="InterPro" id="IPR003445">
    <property type="entry name" value="Cat_transpt"/>
</dbReference>
<feature type="transmembrane region" description="Helical" evidence="8">
    <location>
        <begin position="143"/>
        <end position="163"/>
    </location>
</feature>
<feature type="transmembrane region" description="Helical" evidence="8">
    <location>
        <begin position="27"/>
        <end position="45"/>
    </location>
</feature>
<evidence type="ECO:0000256" key="6">
    <source>
        <dbReference type="ARBA" id="ARBA00023065"/>
    </source>
</evidence>
<protein>
    <recommendedName>
        <fullName evidence="11">Ktr system potassium transporter B</fullName>
    </recommendedName>
</protein>
<comment type="caution">
    <text evidence="9">The sequence shown here is derived from an EMBL/GenBank/DDBJ whole genome shotgun (WGS) entry which is preliminary data.</text>
</comment>
<reference evidence="9 10" key="1">
    <citation type="submission" date="2020-11" db="EMBL/GenBank/DDBJ databases">
        <title>Erythrobacter sediminis sp. nov., a marine bacterium from a tidal flat of Garorim Bay.</title>
        <authorList>
            <person name="Kim D."/>
            <person name="Yoo Y."/>
            <person name="Kim J.-J."/>
        </authorList>
    </citation>
    <scope>NUCLEOTIDE SEQUENCE [LARGE SCALE GENOMIC DNA]</scope>
    <source>
        <strain evidence="9 10">JGD-13</strain>
    </source>
</reference>
<name>A0ABS0N192_9SPHN</name>
<evidence type="ECO:0008006" key="11">
    <source>
        <dbReference type="Google" id="ProtNLM"/>
    </source>
</evidence>
<dbReference type="Proteomes" id="UP000602442">
    <property type="component" value="Unassembled WGS sequence"/>
</dbReference>
<keyword evidence="10" id="KW-1185">Reference proteome</keyword>
<evidence type="ECO:0000256" key="2">
    <source>
        <dbReference type="ARBA" id="ARBA00022448"/>
    </source>
</evidence>
<feature type="transmembrane region" description="Helical" evidence="8">
    <location>
        <begin position="207"/>
        <end position="227"/>
    </location>
</feature>
<evidence type="ECO:0000256" key="1">
    <source>
        <dbReference type="ARBA" id="ARBA00004651"/>
    </source>
</evidence>
<feature type="transmembrane region" description="Helical" evidence="8">
    <location>
        <begin position="417"/>
        <end position="437"/>
    </location>
</feature>
<feature type="transmembrane region" description="Helical" evidence="8">
    <location>
        <begin position="89"/>
        <end position="112"/>
    </location>
</feature>
<dbReference type="RefSeq" id="WP_197920403.1">
    <property type="nucleotide sequence ID" value="NZ_CAWPTA010000006.1"/>
</dbReference>
<keyword evidence="3" id="KW-1003">Cell membrane</keyword>
<dbReference type="PANTHER" id="PTHR32024">
    <property type="entry name" value="TRK SYSTEM POTASSIUM UPTAKE PROTEIN TRKG-RELATED"/>
    <property type="match status" value="1"/>
</dbReference>
<feature type="transmembrane region" description="Helical" evidence="8">
    <location>
        <begin position="309"/>
        <end position="337"/>
    </location>
</feature>